<dbReference type="PANTHER" id="PTHR23291">
    <property type="entry name" value="BAX INHIBITOR-RELATED"/>
    <property type="match status" value="1"/>
</dbReference>
<sequence length="240" mass="26040">MKGFDDMQERRAVNESGLSQFFGRVYGVMGGGMVVTAAVTYLLGYVFRQQYFNFIASNTIVFYVMTFMPIIFVILGSTGRSMAHAGRALVFFLLLAASEGFTLAVIMSLYSGTTVIAALLTTAVVFGTMAMVGIFGKKDLSRAGSIAYMSLFGIILMSLVNMFLRSSGMAMLINYAILAIFIVLVAYDNQTLKRLYAQADAQGMSSINALAVSGAVSLYLDFLNLFIAILQIFGMGSDRN</sequence>
<comment type="subcellular location">
    <subcellularLocation>
        <location evidence="1">Membrane</location>
        <topology evidence="1">Multi-pass membrane protein</topology>
    </subcellularLocation>
</comment>
<reference evidence="7 8" key="1">
    <citation type="journal article" date="2015" name="Genome Announc.">
        <title>Expanding the biotechnology potential of lactobacilli through comparative genomics of 213 strains and associated genera.</title>
        <authorList>
            <person name="Sun Z."/>
            <person name="Harris H.M."/>
            <person name="McCann A."/>
            <person name="Guo C."/>
            <person name="Argimon S."/>
            <person name="Zhang W."/>
            <person name="Yang X."/>
            <person name="Jeffery I.B."/>
            <person name="Cooney J.C."/>
            <person name="Kagawa T.F."/>
            <person name="Liu W."/>
            <person name="Song Y."/>
            <person name="Salvetti E."/>
            <person name="Wrobel A."/>
            <person name="Rasinkangas P."/>
            <person name="Parkhill J."/>
            <person name="Rea M.C."/>
            <person name="O'Sullivan O."/>
            <person name="Ritari J."/>
            <person name="Douillard F.P."/>
            <person name="Paul Ross R."/>
            <person name="Yang R."/>
            <person name="Briner A.E."/>
            <person name="Felis G.E."/>
            <person name="de Vos W.M."/>
            <person name="Barrangou R."/>
            <person name="Klaenhammer T.R."/>
            <person name="Caufield P.W."/>
            <person name="Cui Y."/>
            <person name="Zhang H."/>
            <person name="O'Toole P.W."/>
        </authorList>
    </citation>
    <scope>NUCLEOTIDE SEQUENCE [LARGE SCALE GENOMIC DNA]</scope>
    <source>
        <strain evidence="7 8">DSM 15945</strain>
    </source>
</reference>
<keyword evidence="4 6" id="KW-1133">Transmembrane helix</keyword>
<comment type="caution">
    <text evidence="7">The sequence shown here is derived from an EMBL/GenBank/DDBJ whole genome shotgun (WGS) entry which is preliminary data.</text>
</comment>
<feature type="transmembrane region" description="Helical" evidence="6">
    <location>
        <begin position="88"/>
        <end position="110"/>
    </location>
</feature>
<feature type="transmembrane region" description="Helical" evidence="6">
    <location>
        <begin position="170"/>
        <end position="187"/>
    </location>
</feature>
<accession>A0A0R1TSS3</accession>
<dbReference type="EMBL" id="AZFJ01000062">
    <property type="protein sequence ID" value="KRL84391.1"/>
    <property type="molecule type" value="Genomic_DNA"/>
</dbReference>
<keyword evidence="5 6" id="KW-0472">Membrane</keyword>
<evidence type="ECO:0000256" key="1">
    <source>
        <dbReference type="ARBA" id="ARBA00004141"/>
    </source>
</evidence>
<dbReference type="AlphaFoldDB" id="A0A0R1TSS3"/>
<evidence type="ECO:0000256" key="5">
    <source>
        <dbReference type="ARBA" id="ARBA00023136"/>
    </source>
</evidence>
<evidence type="ECO:0000256" key="6">
    <source>
        <dbReference type="RuleBase" id="RU004379"/>
    </source>
</evidence>
<dbReference type="Pfam" id="PF01027">
    <property type="entry name" value="Bax1-I"/>
    <property type="match status" value="1"/>
</dbReference>
<evidence type="ECO:0000256" key="2">
    <source>
        <dbReference type="ARBA" id="ARBA00010350"/>
    </source>
</evidence>
<protein>
    <submittedName>
        <fullName evidence="7">Integral membrane protein, interacts with FtsH</fullName>
    </submittedName>
</protein>
<gene>
    <name evidence="7" type="ORF">FC50_GL002240</name>
</gene>
<dbReference type="Proteomes" id="UP000051922">
    <property type="component" value="Unassembled WGS sequence"/>
</dbReference>
<dbReference type="PANTHER" id="PTHR23291:SF50">
    <property type="entry name" value="PROTEIN LIFEGUARD 4"/>
    <property type="match status" value="1"/>
</dbReference>
<evidence type="ECO:0000256" key="3">
    <source>
        <dbReference type="ARBA" id="ARBA00022692"/>
    </source>
</evidence>
<dbReference type="InterPro" id="IPR006214">
    <property type="entry name" value="Bax_inhibitor_1-related"/>
</dbReference>
<feature type="transmembrane region" description="Helical" evidence="6">
    <location>
        <begin position="55"/>
        <end position="76"/>
    </location>
</feature>
<evidence type="ECO:0000313" key="7">
    <source>
        <dbReference type="EMBL" id="KRL84391.1"/>
    </source>
</evidence>
<comment type="similarity">
    <text evidence="2 6">Belongs to the BI1 family.</text>
</comment>
<keyword evidence="3 6" id="KW-0812">Transmembrane</keyword>
<evidence type="ECO:0000256" key="4">
    <source>
        <dbReference type="ARBA" id="ARBA00022989"/>
    </source>
</evidence>
<feature type="transmembrane region" description="Helical" evidence="6">
    <location>
        <begin position="21"/>
        <end position="43"/>
    </location>
</feature>
<feature type="transmembrane region" description="Helical" evidence="6">
    <location>
        <begin position="116"/>
        <end position="134"/>
    </location>
</feature>
<proteinExistence type="inferred from homology"/>
<keyword evidence="8" id="KW-1185">Reference proteome</keyword>
<dbReference type="PATRIC" id="fig|1423783.4.peg.2294"/>
<dbReference type="CDD" id="cd10432">
    <property type="entry name" value="BI-1-like_bacterial"/>
    <property type="match status" value="1"/>
</dbReference>
<organism evidence="7 8">
    <name type="scientific">Lacticaseibacillus pantheris DSM 15945 = JCM 12539 = NBRC 106106</name>
    <dbReference type="NCBI Taxonomy" id="1423783"/>
    <lineage>
        <taxon>Bacteria</taxon>
        <taxon>Bacillati</taxon>
        <taxon>Bacillota</taxon>
        <taxon>Bacilli</taxon>
        <taxon>Lactobacillales</taxon>
        <taxon>Lactobacillaceae</taxon>
        <taxon>Lacticaseibacillus</taxon>
    </lineage>
</organism>
<dbReference type="STRING" id="1423783.FC50_GL002240"/>
<name>A0A0R1TSS3_9LACO</name>
<evidence type="ECO:0000313" key="8">
    <source>
        <dbReference type="Proteomes" id="UP000051922"/>
    </source>
</evidence>
<dbReference type="GO" id="GO:0016020">
    <property type="term" value="C:membrane"/>
    <property type="evidence" value="ECO:0007669"/>
    <property type="project" value="UniProtKB-SubCell"/>
</dbReference>
<feature type="transmembrane region" description="Helical" evidence="6">
    <location>
        <begin position="146"/>
        <end position="164"/>
    </location>
</feature>
<feature type="transmembrane region" description="Helical" evidence="6">
    <location>
        <begin position="207"/>
        <end position="233"/>
    </location>
</feature>